<keyword evidence="1" id="KW-1133">Transmembrane helix</keyword>
<name>A0ABU1AZJ1_9BACT</name>
<evidence type="ECO:0000313" key="2">
    <source>
        <dbReference type="EMBL" id="MDQ8209545.1"/>
    </source>
</evidence>
<evidence type="ECO:0000256" key="1">
    <source>
        <dbReference type="SAM" id="Phobius"/>
    </source>
</evidence>
<feature type="transmembrane region" description="Helical" evidence="1">
    <location>
        <begin position="21"/>
        <end position="37"/>
    </location>
</feature>
<protein>
    <submittedName>
        <fullName evidence="2">Uncharacterized protein</fullName>
    </submittedName>
</protein>
<keyword evidence="1" id="KW-0812">Transmembrane</keyword>
<sequence length="161" mass="18386">MKDFDYLALWIHQSNLLWSRLQTLVAINVATVGGFWATKENCFSILLPVIALRVNYIIFRAANRDSDYLRHCREKVKEQNKSDPLEVSLGCESFRGGQVLGLLKSLLLLINIVLLVCSLIFLPVTVPGTPAKCKLTEEPQLNQIKKELDRIFELHHNILEK</sequence>
<dbReference type="RefSeq" id="WP_308952462.1">
    <property type="nucleotide sequence ID" value="NZ_JARXHW010000082.1"/>
</dbReference>
<dbReference type="Proteomes" id="UP001225316">
    <property type="component" value="Unassembled WGS sequence"/>
</dbReference>
<accession>A0ABU1AZJ1</accession>
<keyword evidence="3" id="KW-1185">Reference proteome</keyword>
<reference evidence="2 3" key="1">
    <citation type="submission" date="2023-04" db="EMBL/GenBank/DDBJ databases">
        <title>A novel bacteria isolated from coastal sediment.</title>
        <authorList>
            <person name="Liu X.-J."/>
            <person name="Du Z.-J."/>
        </authorList>
    </citation>
    <scope>NUCLEOTIDE SEQUENCE [LARGE SCALE GENOMIC DNA]</scope>
    <source>
        <strain evidence="2 3">SDUM461003</strain>
    </source>
</reference>
<feature type="transmembrane region" description="Helical" evidence="1">
    <location>
        <begin position="43"/>
        <end position="63"/>
    </location>
</feature>
<feature type="transmembrane region" description="Helical" evidence="1">
    <location>
        <begin position="105"/>
        <end position="126"/>
    </location>
</feature>
<organism evidence="2 3">
    <name type="scientific">Thalassobacterium maritimum</name>
    <dbReference type="NCBI Taxonomy" id="3041265"/>
    <lineage>
        <taxon>Bacteria</taxon>
        <taxon>Pseudomonadati</taxon>
        <taxon>Verrucomicrobiota</taxon>
        <taxon>Opitutia</taxon>
        <taxon>Puniceicoccales</taxon>
        <taxon>Coraliomargaritaceae</taxon>
        <taxon>Thalassobacterium</taxon>
    </lineage>
</organism>
<dbReference type="EMBL" id="JARXHW010000082">
    <property type="protein sequence ID" value="MDQ8209545.1"/>
    <property type="molecule type" value="Genomic_DNA"/>
</dbReference>
<proteinExistence type="predicted"/>
<gene>
    <name evidence="2" type="ORF">QEH52_18615</name>
</gene>
<comment type="caution">
    <text evidence="2">The sequence shown here is derived from an EMBL/GenBank/DDBJ whole genome shotgun (WGS) entry which is preliminary data.</text>
</comment>
<keyword evidence="1" id="KW-0472">Membrane</keyword>
<evidence type="ECO:0000313" key="3">
    <source>
        <dbReference type="Proteomes" id="UP001225316"/>
    </source>
</evidence>